<dbReference type="GO" id="GO:0000155">
    <property type="term" value="F:phosphorelay sensor kinase activity"/>
    <property type="evidence" value="ECO:0007669"/>
    <property type="project" value="InterPro"/>
</dbReference>
<dbReference type="Proteomes" id="UP000006695">
    <property type="component" value="Chromosome"/>
</dbReference>
<accession>A5GA85</accession>
<dbReference type="SUPFAM" id="SSF55874">
    <property type="entry name" value="ATPase domain of HSP90 chaperone/DNA topoisomerase II/histidine kinase"/>
    <property type="match status" value="1"/>
</dbReference>
<dbReference type="CDD" id="cd13704">
    <property type="entry name" value="PBP2_HisK"/>
    <property type="match status" value="1"/>
</dbReference>
<dbReference type="PRINTS" id="PR00344">
    <property type="entry name" value="BCTRLSENSOR"/>
</dbReference>
<dbReference type="SUPFAM" id="SSF47384">
    <property type="entry name" value="Homodimeric domain of signal transducing histidine kinase"/>
    <property type="match status" value="1"/>
</dbReference>
<keyword evidence="4" id="KW-1133">Transmembrane helix</keyword>
<reference evidence="6 7" key="1">
    <citation type="submission" date="2007-05" db="EMBL/GenBank/DDBJ databases">
        <title>Complete sequence of Geobacter uraniireducens Rf4.</title>
        <authorList>
            <consortium name="US DOE Joint Genome Institute"/>
            <person name="Copeland A."/>
            <person name="Lucas S."/>
            <person name="Lapidus A."/>
            <person name="Barry K."/>
            <person name="Detter J.C."/>
            <person name="Glavina del Rio T."/>
            <person name="Hammon N."/>
            <person name="Israni S."/>
            <person name="Dalin E."/>
            <person name="Tice H."/>
            <person name="Pitluck S."/>
            <person name="Chertkov O."/>
            <person name="Brettin T."/>
            <person name="Bruce D."/>
            <person name="Han C."/>
            <person name="Schmutz J."/>
            <person name="Larimer F."/>
            <person name="Land M."/>
            <person name="Hauser L."/>
            <person name="Kyrpides N."/>
            <person name="Mikhailova N."/>
            <person name="Shelobolina E."/>
            <person name="Aklujkar M."/>
            <person name="Lovley D."/>
            <person name="Richardson P."/>
        </authorList>
    </citation>
    <scope>NUCLEOTIDE SEQUENCE [LARGE SCALE GENOMIC DNA]</scope>
    <source>
        <strain evidence="6 7">Rf4</strain>
    </source>
</reference>
<evidence type="ECO:0000313" key="6">
    <source>
        <dbReference type="EMBL" id="ABQ25513.1"/>
    </source>
</evidence>
<dbReference type="InterPro" id="IPR003661">
    <property type="entry name" value="HisK_dim/P_dom"/>
</dbReference>
<keyword evidence="4" id="KW-0472">Membrane</keyword>
<sequence length="584" mass="65290">MLHQIIHSIRWLRFPATLTLFFLLFATAPFTEAFAGEKTIRVGGNHDYPPYELVDKNGQPAGFTVDLLRAIAEVMGMNVDIHLGEWAKRHDDLKNGMIDMTLGMNNSEERDKIFDFTSPHTIVQQAIFARRDSPVVSSLEQLRGKKVILHRNGIMHERLRQLGFEKDLMYADTPAGSLRLLASGQGDYAVVALLPGMYIIRENKLTNLVPVARNVASFKFSFAVRDGNTELLSQLNEGLAILKKTGQYQVIYDKWLGVLEPARVSWEKVIQYGAMVLVPLMLLLTGTVVWSRTLQKKVIQRTEELAQEVAEKKLALEELRLHQDKLIQADKMTSLGILVSGVAHEINNPNGLILLNMPTLKEAFQDAETILDGYFHEHGDFAFGGIPYSRMRDMLPQLLVEINEGAKRIRRIVDDLKDFARLDKTECLEPFDLNDVVCVAVRLIDTTIHSSTNRFMITCADNLPKVLGNAQRIEQVVVNLIVNACQALPNKTRGISLTTYYDRPEGSVVLQIKDDGIGIAPEHLSRITDPFFTTKRESGGTGLGLSVSNSIIKDYGGSLEFASTFGVGTTVTLTLRTIEQETLK</sequence>
<keyword evidence="6" id="KW-0808">Transferase</keyword>
<dbReference type="EMBL" id="CP000698">
    <property type="protein sequence ID" value="ABQ25513.1"/>
    <property type="molecule type" value="Genomic_DNA"/>
</dbReference>
<evidence type="ECO:0000256" key="1">
    <source>
        <dbReference type="ARBA" id="ARBA00000085"/>
    </source>
</evidence>
<comment type="catalytic activity">
    <reaction evidence="1">
        <text>ATP + protein L-histidine = ADP + protein N-phospho-L-histidine.</text>
        <dbReference type="EC" id="2.7.13.3"/>
    </reaction>
</comment>
<dbReference type="InterPro" id="IPR001638">
    <property type="entry name" value="Solute-binding_3/MltF_N"/>
</dbReference>
<dbReference type="Gene3D" id="1.10.287.130">
    <property type="match status" value="1"/>
</dbReference>
<dbReference type="GO" id="GO:0016020">
    <property type="term" value="C:membrane"/>
    <property type="evidence" value="ECO:0007669"/>
    <property type="project" value="InterPro"/>
</dbReference>
<dbReference type="RefSeq" id="WP_011938231.1">
    <property type="nucleotide sequence ID" value="NC_009483.1"/>
</dbReference>
<keyword evidence="4" id="KW-0812">Transmembrane</keyword>
<evidence type="ECO:0000256" key="2">
    <source>
        <dbReference type="ARBA" id="ARBA00012438"/>
    </source>
</evidence>
<dbReference type="InterPro" id="IPR003594">
    <property type="entry name" value="HATPase_dom"/>
</dbReference>
<proteinExistence type="predicted"/>
<dbReference type="AlphaFoldDB" id="A5GA85"/>
<gene>
    <name evidence="6" type="ordered locus">Gura_1312</name>
</gene>
<dbReference type="SMART" id="SM00387">
    <property type="entry name" value="HATPase_c"/>
    <property type="match status" value="1"/>
</dbReference>
<dbReference type="Gene3D" id="3.30.565.10">
    <property type="entry name" value="Histidine kinase-like ATPase, C-terminal domain"/>
    <property type="match status" value="1"/>
</dbReference>
<name>A5GA85_GEOUR</name>
<dbReference type="InterPro" id="IPR004358">
    <property type="entry name" value="Sig_transdc_His_kin-like_C"/>
</dbReference>
<dbReference type="KEGG" id="gur:Gura_1312"/>
<dbReference type="Gene3D" id="3.40.190.10">
    <property type="entry name" value="Periplasmic binding protein-like II"/>
    <property type="match status" value="2"/>
</dbReference>
<evidence type="ECO:0000256" key="4">
    <source>
        <dbReference type="SAM" id="Phobius"/>
    </source>
</evidence>
<evidence type="ECO:0000259" key="5">
    <source>
        <dbReference type="PROSITE" id="PS50109"/>
    </source>
</evidence>
<dbReference type="InterPro" id="IPR001320">
    <property type="entry name" value="Iontro_rcpt_C"/>
</dbReference>
<protein>
    <recommendedName>
        <fullName evidence="2">histidine kinase</fullName>
        <ecNumber evidence="2">2.7.13.3</ecNumber>
    </recommendedName>
</protein>
<keyword evidence="7" id="KW-1185">Reference proteome</keyword>
<dbReference type="STRING" id="351605.Gura_1312"/>
<dbReference type="GO" id="GO:0015276">
    <property type="term" value="F:ligand-gated monoatomic ion channel activity"/>
    <property type="evidence" value="ECO:0007669"/>
    <property type="project" value="InterPro"/>
</dbReference>
<feature type="transmembrane region" description="Helical" evidence="4">
    <location>
        <begin position="269"/>
        <end position="291"/>
    </location>
</feature>
<dbReference type="EC" id="2.7.13.3" evidence="2"/>
<keyword evidence="6" id="KW-0418">Kinase</keyword>
<evidence type="ECO:0000256" key="3">
    <source>
        <dbReference type="ARBA" id="ARBA00022553"/>
    </source>
</evidence>
<organism evidence="6 7">
    <name type="scientific">Geotalea uraniireducens (strain Rf4)</name>
    <name type="common">Geobacter uraniireducens</name>
    <dbReference type="NCBI Taxonomy" id="351605"/>
    <lineage>
        <taxon>Bacteria</taxon>
        <taxon>Pseudomonadati</taxon>
        <taxon>Thermodesulfobacteriota</taxon>
        <taxon>Desulfuromonadia</taxon>
        <taxon>Geobacterales</taxon>
        <taxon>Geobacteraceae</taxon>
        <taxon>Geotalea</taxon>
    </lineage>
</organism>
<dbReference type="InterPro" id="IPR036890">
    <property type="entry name" value="HATPase_C_sf"/>
</dbReference>
<keyword evidence="3" id="KW-0597">Phosphoprotein</keyword>
<feature type="domain" description="Histidine kinase" evidence="5">
    <location>
        <begin position="341"/>
        <end position="579"/>
    </location>
</feature>
<dbReference type="Pfam" id="PF00497">
    <property type="entry name" value="SBP_bac_3"/>
    <property type="match status" value="1"/>
</dbReference>
<dbReference type="SUPFAM" id="SSF53850">
    <property type="entry name" value="Periplasmic binding protein-like II"/>
    <property type="match status" value="1"/>
</dbReference>
<dbReference type="HOGENOM" id="CLU_000445_114_69_7"/>
<dbReference type="SMART" id="SM00062">
    <property type="entry name" value="PBPb"/>
    <property type="match status" value="1"/>
</dbReference>
<dbReference type="SMART" id="SM00079">
    <property type="entry name" value="PBPe"/>
    <property type="match status" value="1"/>
</dbReference>
<dbReference type="CDD" id="cd00082">
    <property type="entry name" value="HisKA"/>
    <property type="match status" value="1"/>
</dbReference>
<dbReference type="Pfam" id="PF02518">
    <property type="entry name" value="HATPase_c"/>
    <property type="match status" value="1"/>
</dbReference>
<evidence type="ECO:0000313" key="7">
    <source>
        <dbReference type="Proteomes" id="UP000006695"/>
    </source>
</evidence>
<dbReference type="InterPro" id="IPR005467">
    <property type="entry name" value="His_kinase_dom"/>
</dbReference>
<dbReference type="PROSITE" id="PS50109">
    <property type="entry name" value="HIS_KIN"/>
    <property type="match status" value="1"/>
</dbReference>
<dbReference type="PANTHER" id="PTHR43065:SF42">
    <property type="entry name" value="TWO-COMPONENT SENSOR PPRA"/>
    <property type="match status" value="1"/>
</dbReference>
<dbReference type="PANTHER" id="PTHR43065">
    <property type="entry name" value="SENSOR HISTIDINE KINASE"/>
    <property type="match status" value="1"/>
</dbReference>
<dbReference type="InterPro" id="IPR036097">
    <property type="entry name" value="HisK_dim/P_sf"/>
</dbReference>